<evidence type="ECO:0000256" key="1">
    <source>
        <dbReference type="SAM" id="MobiDB-lite"/>
    </source>
</evidence>
<keyword evidence="2" id="KW-0472">Membrane</keyword>
<feature type="transmembrane region" description="Helical" evidence="2">
    <location>
        <begin position="126"/>
        <end position="145"/>
    </location>
</feature>
<dbReference type="PANTHER" id="PTHR33741:SF5">
    <property type="entry name" value="TRANSMEMBRANE PROTEIN DDB_G0269096-RELATED"/>
    <property type="match status" value="1"/>
</dbReference>
<keyword evidence="2" id="KW-0812">Transmembrane</keyword>
<feature type="transmembrane region" description="Helical" evidence="2">
    <location>
        <begin position="35"/>
        <end position="53"/>
    </location>
</feature>
<feature type="domain" description="HPP transmembrane region" evidence="3">
    <location>
        <begin position="30"/>
        <end position="195"/>
    </location>
</feature>
<protein>
    <recommendedName>
        <fullName evidence="3">HPP transmembrane region domain-containing protein</fullName>
    </recommendedName>
</protein>
<keyword evidence="2" id="KW-1133">Transmembrane helix</keyword>
<evidence type="ECO:0000259" key="3">
    <source>
        <dbReference type="Pfam" id="PF04982"/>
    </source>
</evidence>
<dbReference type="OrthoDB" id="2016548at2759"/>
<organism evidence="4 5">
    <name type="scientific">Jaapia argillacea MUCL 33604</name>
    <dbReference type="NCBI Taxonomy" id="933084"/>
    <lineage>
        <taxon>Eukaryota</taxon>
        <taxon>Fungi</taxon>
        <taxon>Dikarya</taxon>
        <taxon>Basidiomycota</taxon>
        <taxon>Agaricomycotina</taxon>
        <taxon>Agaricomycetes</taxon>
        <taxon>Agaricomycetidae</taxon>
        <taxon>Jaapiales</taxon>
        <taxon>Jaapiaceae</taxon>
        <taxon>Jaapia</taxon>
    </lineage>
</organism>
<feature type="compositionally biased region" description="Polar residues" evidence="1">
    <location>
        <begin position="225"/>
        <end position="234"/>
    </location>
</feature>
<sequence>MSTHPPHRLARFPTWINRWLGYRATPPPKQPDHIIWLWSFIGAFGGLSLLQAVFGQASYFIKRGVPSIIASYAASAVLIYGAVDSPLAQPRALVGGHFIAALIGVCITKLFGLLHNPQRLDELRWLAASLSTSVAIVLMQMTGTTHPPAGATALLAAVNQPVYDIGWYYLPVVLLSSTLMLVVALITNNVQRRYPVFWFQPAVVIPAKPSPALDGTQVEGKRGQSDSPTPTVSATPVEKDTDAVNRV</sequence>
<name>A0A067QE18_9AGAM</name>
<dbReference type="InterPro" id="IPR058581">
    <property type="entry name" value="TM_HPP"/>
</dbReference>
<accession>A0A067QE18</accession>
<dbReference type="InParanoid" id="A0A067QE18"/>
<dbReference type="STRING" id="933084.A0A067QE18"/>
<dbReference type="PANTHER" id="PTHR33741">
    <property type="entry name" value="TRANSMEMBRANE PROTEIN DDB_G0269096-RELATED"/>
    <property type="match status" value="1"/>
</dbReference>
<dbReference type="Proteomes" id="UP000027265">
    <property type="component" value="Unassembled WGS sequence"/>
</dbReference>
<proteinExistence type="predicted"/>
<feature type="transmembrane region" description="Helical" evidence="2">
    <location>
        <begin position="95"/>
        <end position="114"/>
    </location>
</feature>
<gene>
    <name evidence="4" type="ORF">JAAARDRAFT_145037</name>
</gene>
<evidence type="ECO:0000313" key="4">
    <source>
        <dbReference type="EMBL" id="KDQ64395.1"/>
    </source>
</evidence>
<reference evidence="5" key="1">
    <citation type="journal article" date="2014" name="Proc. Natl. Acad. Sci. U.S.A.">
        <title>Extensive sampling of basidiomycete genomes demonstrates inadequacy of the white-rot/brown-rot paradigm for wood decay fungi.</title>
        <authorList>
            <person name="Riley R."/>
            <person name="Salamov A.A."/>
            <person name="Brown D.W."/>
            <person name="Nagy L.G."/>
            <person name="Floudas D."/>
            <person name="Held B.W."/>
            <person name="Levasseur A."/>
            <person name="Lombard V."/>
            <person name="Morin E."/>
            <person name="Otillar R."/>
            <person name="Lindquist E.A."/>
            <person name="Sun H."/>
            <person name="LaButti K.M."/>
            <person name="Schmutz J."/>
            <person name="Jabbour D."/>
            <person name="Luo H."/>
            <person name="Baker S.E."/>
            <person name="Pisabarro A.G."/>
            <person name="Walton J.D."/>
            <person name="Blanchette R.A."/>
            <person name="Henrissat B."/>
            <person name="Martin F."/>
            <person name="Cullen D."/>
            <person name="Hibbett D.S."/>
            <person name="Grigoriev I.V."/>
        </authorList>
    </citation>
    <scope>NUCLEOTIDE SEQUENCE [LARGE SCALE GENOMIC DNA]</scope>
    <source>
        <strain evidence="5">MUCL 33604</strain>
    </source>
</reference>
<feature type="transmembrane region" description="Helical" evidence="2">
    <location>
        <begin position="165"/>
        <end position="186"/>
    </location>
</feature>
<dbReference type="HOGENOM" id="CLU_040397_0_2_1"/>
<evidence type="ECO:0000313" key="5">
    <source>
        <dbReference type="Proteomes" id="UP000027265"/>
    </source>
</evidence>
<feature type="region of interest" description="Disordered" evidence="1">
    <location>
        <begin position="213"/>
        <end position="247"/>
    </location>
</feature>
<feature type="transmembrane region" description="Helical" evidence="2">
    <location>
        <begin position="65"/>
        <end position="83"/>
    </location>
</feature>
<evidence type="ECO:0000256" key="2">
    <source>
        <dbReference type="SAM" id="Phobius"/>
    </source>
</evidence>
<feature type="compositionally biased region" description="Basic and acidic residues" evidence="1">
    <location>
        <begin position="237"/>
        <end position="247"/>
    </location>
</feature>
<dbReference type="EMBL" id="KL197709">
    <property type="protein sequence ID" value="KDQ64395.1"/>
    <property type="molecule type" value="Genomic_DNA"/>
</dbReference>
<dbReference type="AlphaFoldDB" id="A0A067QE18"/>
<keyword evidence="5" id="KW-1185">Reference proteome</keyword>
<dbReference type="Pfam" id="PF04982">
    <property type="entry name" value="TM_HPP"/>
    <property type="match status" value="1"/>
</dbReference>
<dbReference type="InterPro" id="IPR007065">
    <property type="entry name" value="HPP"/>
</dbReference>